<evidence type="ECO:0000313" key="3">
    <source>
        <dbReference type="EMBL" id="KZT67457.1"/>
    </source>
</evidence>
<evidence type="ECO:0000256" key="1">
    <source>
        <dbReference type="SAM" id="MobiDB-lite"/>
    </source>
</evidence>
<keyword evidence="4" id="KW-1185">Reference proteome</keyword>
<evidence type="ECO:0000313" key="4">
    <source>
        <dbReference type="Proteomes" id="UP000076727"/>
    </source>
</evidence>
<feature type="domain" description="Arrestin-like N-terminal" evidence="2">
    <location>
        <begin position="90"/>
        <end position="173"/>
    </location>
</feature>
<dbReference type="InterPro" id="IPR014752">
    <property type="entry name" value="Arrestin-like_C"/>
</dbReference>
<gene>
    <name evidence="3" type="ORF">DAEQUDRAFT_713475</name>
</gene>
<accession>A0A165NW97</accession>
<dbReference type="STRING" id="1314783.A0A165NW97"/>
<dbReference type="InterPro" id="IPR011021">
    <property type="entry name" value="Arrestin-like_N"/>
</dbReference>
<dbReference type="OrthoDB" id="2333384at2759"/>
<feature type="region of interest" description="Disordered" evidence="1">
    <location>
        <begin position="1"/>
        <end position="22"/>
    </location>
</feature>
<dbReference type="Pfam" id="PF00339">
    <property type="entry name" value="Arrestin_N"/>
    <property type="match status" value="1"/>
</dbReference>
<dbReference type="EMBL" id="KV429076">
    <property type="protein sequence ID" value="KZT67457.1"/>
    <property type="molecule type" value="Genomic_DNA"/>
</dbReference>
<reference evidence="3 4" key="1">
    <citation type="journal article" date="2016" name="Mol. Biol. Evol.">
        <title>Comparative Genomics of Early-Diverging Mushroom-Forming Fungi Provides Insights into the Origins of Lignocellulose Decay Capabilities.</title>
        <authorList>
            <person name="Nagy L.G."/>
            <person name="Riley R."/>
            <person name="Tritt A."/>
            <person name="Adam C."/>
            <person name="Daum C."/>
            <person name="Floudas D."/>
            <person name="Sun H."/>
            <person name="Yadav J.S."/>
            <person name="Pangilinan J."/>
            <person name="Larsson K.H."/>
            <person name="Matsuura K."/>
            <person name="Barry K."/>
            <person name="Labutti K."/>
            <person name="Kuo R."/>
            <person name="Ohm R.A."/>
            <person name="Bhattacharya S.S."/>
            <person name="Shirouzu T."/>
            <person name="Yoshinaga Y."/>
            <person name="Martin F.M."/>
            <person name="Grigoriev I.V."/>
            <person name="Hibbett D.S."/>
        </authorList>
    </citation>
    <scope>NUCLEOTIDE SEQUENCE [LARGE SCALE GENOMIC DNA]</scope>
    <source>
        <strain evidence="3 4">L-15889</strain>
    </source>
</reference>
<name>A0A165NW97_9APHY</name>
<sequence length="437" mass="47122">MDASSHPESEPPEYGNVGNKRSELVQHTEQLENGKGNVWLRLAVESRAKSPKQRPLFVTADTIRGSVEIDCEHIGQPKGISIAVTASMTAVGQEEERFLHISQSLWSNKDPSKGKLPAGRSSWPFAIVLPEKIAPAGKSKASSPAPYPLPPSFSEKGSPAYIDYKLITTVRRGLFKSNQTLVCPFVYLSVSQAEPPSRLRLAAYRDGTALSGPDGDPEGWQISPSANITGTLFDARQVEVRYTLAVARPLTHSRGSPIPLSVTVISEDEQALSLLSAPASIRLCLIRFRVLGPNAMFEDTEAARSDQIFQETVGTAYFWPSDASMSGGSSRTLWGELLVKSDSKPSFVCPGFSLGYTVSLFPAQAAGFVPKVQSNEPLATQKISVTTTGPAGVSIRSHAPPGYEYPEEADYTNTLGYLENGNQRFLHHGVGGTFAIG</sequence>
<evidence type="ECO:0000259" key="2">
    <source>
        <dbReference type="Pfam" id="PF00339"/>
    </source>
</evidence>
<dbReference type="Gene3D" id="2.60.40.640">
    <property type="match status" value="1"/>
</dbReference>
<organism evidence="3 4">
    <name type="scientific">Daedalea quercina L-15889</name>
    <dbReference type="NCBI Taxonomy" id="1314783"/>
    <lineage>
        <taxon>Eukaryota</taxon>
        <taxon>Fungi</taxon>
        <taxon>Dikarya</taxon>
        <taxon>Basidiomycota</taxon>
        <taxon>Agaricomycotina</taxon>
        <taxon>Agaricomycetes</taxon>
        <taxon>Polyporales</taxon>
        <taxon>Fomitopsis</taxon>
    </lineage>
</organism>
<proteinExistence type="predicted"/>
<protein>
    <recommendedName>
        <fullName evidence="2">Arrestin-like N-terminal domain-containing protein</fullName>
    </recommendedName>
</protein>
<dbReference type="Proteomes" id="UP000076727">
    <property type="component" value="Unassembled WGS sequence"/>
</dbReference>
<dbReference type="AlphaFoldDB" id="A0A165NW97"/>